<organism evidence="1">
    <name type="scientific">viral metagenome</name>
    <dbReference type="NCBI Taxonomy" id="1070528"/>
    <lineage>
        <taxon>unclassified sequences</taxon>
        <taxon>metagenomes</taxon>
        <taxon>organismal metagenomes</taxon>
    </lineage>
</organism>
<accession>A0A6C0HRJ7</accession>
<reference evidence="1" key="1">
    <citation type="journal article" date="2020" name="Nature">
        <title>Giant virus diversity and host interactions through global metagenomics.</title>
        <authorList>
            <person name="Schulz F."/>
            <person name="Roux S."/>
            <person name="Paez-Espino D."/>
            <person name="Jungbluth S."/>
            <person name="Walsh D.A."/>
            <person name="Denef V.J."/>
            <person name="McMahon K.D."/>
            <person name="Konstantinidis K.T."/>
            <person name="Eloe-Fadrosh E.A."/>
            <person name="Kyrpides N.C."/>
            <person name="Woyke T."/>
        </authorList>
    </citation>
    <scope>NUCLEOTIDE SEQUENCE</scope>
    <source>
        <strain evidence="1">GVMAG-M-3300023184-165</strain>
    </source>
</reference>
<protein>
    <recommendedName>
        <fullName evidence="2">T4 RNA ligase 1-like N-terminal domain-containing protein</fullName>
    </recommendedName>
</protein>
<dbReference type="EMBL" id="MN740003">
    <property type="protein sequence ID" value="QHT82745.1"/>
    <property type="molecule type" value="Genomic_DNA"/>
</dbReference>
<sequence length="417" mass="48530">MSTAVYKLGNIPGFKNMLLNESTSDSSNVTKFNRASYVTKNGNKYSIIRYDKEMLAVDLIPTVGLLRSLVVDAANHVVSFSPPKSFPYSTFIGNNPERNCDIVAEEFVEGTMINVFWDKSSGLSGSWEFATRNTVGGEVSFYKKNAKTFRAMFLEAAQNNGFNLNMLNPMYCYSFVLQHPDNRIVVPFKDTQLYLVEVYEIVNTADGTVNVFSHDLNIVKSYDGWSNVSIKFPQVYENWSTYDDLKSKYASMNTSYETLGVVIKNKKTLERTKLRNPVYEYVRHLRGNQPKNQYQYLTLRREGKVGDFLNYYPENKKDFSYFRDKMHEFTFALYQNYISCYIKKEKPLKEFPDHFRTHMFHLHKMFVDELKPNNQYVNNTVVIKYVNSLHPSLQMYSMNACLRKRHVDFVKVDSTTD</sequence>
<evidence type="ECO:0000313" key="1">
    <source>
        <dbReference type="EMBL" id="QHT82745.1"/>
    </source>
</evidence>
<name>A0A6C0HRJ7_9ZZZZ</name>
<evidence type="ECO:0008006" key="2">
    <source>
        <dbReference type="Google" id="ProtNLM"/>
    </source>
</evidence>
<proteinExistence type="predicted"/>
<dbReference type="AlphaFoldDB" id="A0A6C0HRJ7"/>